<organism evidence="1 2">
    <name type="scientific">Aliarcobacter vitoriensis</name>
    <dbReference type="NCBI Taxonomy" id="2011099"/>
    <lineage>
        <taxon>Bacteria</taxon>
        <taxon>Pseudomonadati</taxon>
        <taxon>Campylobacterota</taxon>
        <taxon>Epsilonproteobacteria</taxon>
        <taxon>Campylobacterales</taxon>
        <taxon>Arcobacteraceae</taxon>
        <taxon>Aliarcobacter</taxon>
    </lineage>
</organism>
<dbReference type="RefSeq" id="WP_113893431.1">
    <property type="nucleotide sequence ID" value="NZ_CP182882.1"/>
</dbReference>
<comment type="caution">
    <text evidence="1">The sequence shown here is derived from an EMBL/GenBank/DDBJ whole genome shotgun (WGS) entry which is preliminary data.</text>
</comment>
<dbReference type="Pfam" id="PF10670">
    <property type="entry name" value="DUF4198"/>
    <property type="match status" value="1"/>
</dbReference>
<gene>
    <name evidence="1" type="ORF">CRU91_03510</name>
</gene>
<reference evidence="1 2" key="1">
    <citation type="submission" date="2017-10" db="EMBL/GenBank/DDBJ databases">
        <title>Genomics of the genus Arcobacter.</title>
        <authorList>
            <person name="Perez-Cataluna A."/>
            <person name="Figueras M.J."/>
        </authorList>
    </citation>
    <scope>NUCLEOTIDE SEQUENCE [LARGE SCALE GENOMIC DNA]</scope>
    <source>
        <strain evidence="1 2">CECT 9230</strain>
    </source>
</reference>
<evidence type="ECO:0000313" key="1">
    <source>
        <dbReference type="EMBL" id="RBQ29677.1"/>
    </source>
</evidence>
<dbReference type="AlphaFoldDB" id="A0A366MUE0"/>
<evidence type="ECO:0008006" key="3">
    <source>
        <dbReference type="Google" id="ProtNLM"/>
    </source>
</evidence>
<name>A0A366MUE0_9BACT</name>
<keyword evidence="2" id="KW-1185">Reference proteome</keyword>
<protein>
    <recommendedName>
        <fullName evidence="3">DUF4198 domain-containing protein</fullName>
    </recommendedName>
</protein>
<dbReference type="EMBL" id="PDKB01000004">
    <property type="protein sequence ID" value="RBQ29677.1"/>
    <property type="molecule type" value="Genomic_DNA"/>
</dbReference>
<evidence type="ECO:0000313" key="2">
    <source>
        <dbReference type="Proteomes" id="UP000252669"/>
    </source>
</evidence>
<sequence length="221" mass="24686">MKKFVYSMMLSSAVVVGASAHEVWLELDSKKNEAQLFFGHFDIKEKESGEKFAKIKEGVAYPKDLLKDVKRNDNNVTYTFSKATDVVVVREDAPRKSRAEGITTKRISYSKAGITSKDAITKFDIVPVDASKNIFKIVFDNKPLAKTKVTAISPTGWTKTFSSDEKGEFTVETPWKGGYLLQTSFEDETKGEEDGVAFDKTVHALSLNITITQGLPWEVKK</sequence>
<dbReference type="OrthoDB" id="5995861at2"/>
<dbReference type="InterPro" id="IPR019613">
    <property type="entry name" value="DUF4198"/>
</dbReference>
<proteinExistence type="predicted"/>
<accession>A0A366MUE0</accession>
<dbReference type="Proteomes" id="UP000252669">
    <property type="component" value="Unassembled WGS sequence"/>
</dbReference>
<dbReference type="SUPFAM" id="SSF49478">
    <property type="entry name" value="Cna protein B-type domain"/>
    <property type="match status" value="1"/>
</dbReference>